<feature type="region of interest" description="Disordered" evidence="7">
    <location>
        <begin position="1"/>
        <end position="52"/>
    </location>
</feature>
<dbReference type="InterPro" id="IPR034922">
    <property type="entry name" value="REX1-like_exo"/>
</dbReference>
<accession>A0ABQ7JX58</accession>
<evidence type="ECO:0000256" key="4">
    <source>
        <dbReference type="ARBA" id="ARBA00022801"/>
    </source>
</evidence>
<dbReference type="Proteomes" id="UP001194696">
    <property type="component" value="Unassembled WGS sequence"/>
</dbReference>
<evidence type="ECO:0000259" key="8">
    <source>
        <dbReference type="SMART" id="SM00479"/>
    </source>
</evidence>
<keyword evidence="4" id="KW-0378">Hydrolase</keyword>
<feature type="compositionally biased region" description="Basic and acidic residues" evidence="7">
    <location>
        <begin position="75"/>
        <end position="84"/>
    </location>
</feature>
<keyword evidence="10" id="KW-1185">Reference proteome</keyword>
<dbReference type="SUPFAM" id="SSF53098">
    <property type="entry name" value="Ribonuclease H-like"/>
    <property type="match status" value="1"/>
</dbReference>
<dbReference type="PANTHER" id="PTHR12801">
    <property type="entry name" value="RNA EXONUCLEASE REXO1 / RECO3 FAMILY MEMBER-RELATED"/>
    <property type="match status" value="1"/>
</dbReference>
<evidence type="ECO:0000256" key="6">
    <source>
        <dbReference type="ARBA" id="ARBA00023242"/>
    </source>
</evidence>
<evidence type="ECO:0000313" key="9">
    <source>
        <dbReference type="EMBL" id="KAG0286683.1"/>
    </source>
</evidence>
<keyword evidence="6" id="KW-0539">Nucleus</keyword>
<organism evidence="9 10">
    <name type="scientific">Linnemannia gamsii</name>
    <dbReference type="NCBI Taxonomy" id="64522"/>
    <lineage>
        <taxon>Eukaryota</taxon>
        <taxon>Fungi</taxon>
        <taxon>Fungi incertae sedis</taxon>
        <taxon>Mucoromycota</taxon>
        <taxon>Mortierellomycotina</taxon>
        <taxon>Mortierellomycetes</taxon>
        <taxon>Mortierellales</taxon>
        <taxon>Mortierellaceae</taxon>
        <taxon>Linnemannia</taxon>
    </lineage>
</organism>
<evidence type="ECO:0000256" key="5">
    <source>
        <dbReference type="ARBA" id="ARBA00022839"/>
    </source>
</evidence>
<evidence type="ECO:0000256" key="2">
    <source>
        <dbReference type="ARBA" id="ARBA00006357"/>
    </source>
</evidence>
<dbReference type="InterPro" id="IPR012337">
    <property type="entry name" value="RNaseH-like_sf"/>
</dbReference>
<feature type="domain" description="Exonuclease" evidence="8">
    <location>
        <begin position="312"/>
        <end position="472"/>
    </location>
</feature>
<keyword evidence="5" id="KW-0269">Exonuclease</keyword>
<dbReference type="Pfam" id="PF00929">
    <property type="entry name" value="RNase_T"/>
    <property type="match status" value="1"/>
</dbReference>
<evidence type="ECO:0000256" key="3">
    <source>
        <dbReference type="ARBA" id="ARBA00022722"/>
    </source>
</evidence>
<comment type="caution">
    <text evidence="9">The sequence shown here is derived from an EMBL/GenBank/DDBJ whole genome shotgun (WGS) entry which is preliminary data.</text>
</comment>
<sequence>MVKKRKFAPGAWKQEAFRESTTDSSDTNGTQDTDDSGVGDNNTLVMGQDKSTAETAAIAAVVAKSTLEEGDNVESPEKRQKIENGNDADTPTPVDTMTKEERRKLKKEKKKQASLTQLDGGRPSILLSRNYHMKLKLKDLRDLLLYLLTETKTLPWIMVKNKFNIQKVVLLYVGGLDPSLFGIDYKDEDATAPVAWASKATEGPITEMTNLKRFFDVVSPMKAGGEKNKIYSPVSQILNIPLSNTEKSKRESARAKSRVPNLKRDGYMLTLQEMRELEFPLPSYLTGGTSELKADWIETDLIANPVSPDKRKLVAMDCEMCLTEHGSELTRITIIGEDGKVIYDELVLPTNPITDYLTKYSGMTEERLSGVTTRLADVQMKLKELINYDTILVGHSLENDMKVLQFAHPFIIDTARTYHHTRGPPSRPSLKWLAYRWLERRIQNGGDKGHDSVEDALTCLDLIKLKIQKGQGFGEYYNDQESIFSRIGRYTRPRTSAVIDDEPVVNYEDASTYIKTTSDAEVVAALPQAMRDHHFVWARLRDLEINYGKPGPNVSTGSGHHPNHGRAAFLPYENRVDAGEEEVREAARSVDRSLAAIVESMPPNTAFLVTSGQGDPREMLKYQELQKRYQALYNTVSISEISKEDRFDDEAQAVLERGVEQAKNGVCFFMVK</sequence>
<evidence type="ECO:0000256" key="1">
    <source>
        <dbReference type="ARBA" id="ARBA00004123"/>
    </source>
</evidence>
<dbReference type="Gene3D" id="3.30.420.10">
    <property type="entry name" value="Ribonuclease H-like superfamily/Ribonuclease H"/>
    <property type="match status" value="1"/>
</dbReference>
<dbReference type="EMBL" id="JAAAIM010000553">
    <property type="protein sequence ID" value="KAG0286683.1"/>
    <property type="molecule type" value="Genomic_DNA"/>
</dbReference>
<evidence type="ECO:0000256" key="7">
    <source>
        <dbReference type="SAM" id="MobiDB-lite"/>
    </source>
</evidence>
<gene>
    <name evidence="9" type="ORF">BGZ96_009255</name>
</gene>
<feature type="compositionally biased region" description="Polar residues" evidence="7">
    <location>
        <begin position="22"/>
        <end position="31"/>
    </location>
</feature>
<dbReference type="InterPro" id="IPR036397">
    <property type="entry name" value="RNaseH_sf"/>
</dbReference>
<proteinExistence type="inferred from homology"/>
<feature type="region of interest" description="Disordered" evidence="7">
    <location>
        <begin position="64"/>
        <end position="117"/>
    </location>
</feature>
<dbReference type="InterPro" id="IPR047021">
    <property type="entry name" value="REXO1/3/4-like"/>
</dbReference>
<dbReference type="PANTHER" id="PTHR12801:SF115">
    <property type="entry name" value="FI18136P1-RELATED"/>
    <property type="match status" value="1"/>
</dbReference>
<comment type="subcellular location">
    <subcellularLocation>
        <location evidence="1">Nucleus</location>
    </subcellularLocation>
</comment>
<dbReference type="CDD" id="cd06145">
    <property type="entry name" value="REX1_like"/>
    <property type="match status" value="1"/>
</dbReference>
<comment type="similarity">
    <text evidence="2">Belongs to the REXO1/REXO3 family.</text>
</comment>
<reference evidence="9 10" key="1">
    <citation type="journal article" date="2020" name="Fungal Divers.">
        <title>Resolving the Mortierellaceae phylogeny through synthesis of multi-gene phylogenetics and phylogenomics.</title>
        <authorList>
            <person name="Vandepol N."/>
            <person name="Liber J."/>
            <person name="Desiro A."/>
            <person name="Na H."/>
            <person name="Kennedy M."/>
            <person name="Barry K."/>
            <person name="Grigoriev I.V."/>
            <person name="Miller A.N."/>
            <person name="O'Donnell K."/>
            <person name="Stajich J.E."/>
            <person name="Bonito G."/>
        </authorList>
    </citation>
    <scope>NUCLEOTIDE SEQUENCE [LARGE SCALE GENOMIC DNA]</scope>
    <source>
        <strain evidence="9 10">AD045</strain>
    </source>
</reference>
<protein>
    <recommendedName>
        <fullName evidence="8">Exonuclease domain-containing protein</fullName>
    </recommendedName>
</protein>
<name>A0ABQ7JX58_9FUNG</name>
<evidence type="ECO:0000313" key="10">
    <source>
        <dbReference type="Proteomes" id="UP001194696"/>
    </source>
</evidence>
<dbReference type="InterPro" id="IPR013520">
    <property type="entry name" value="Ribonucl_H"/>
</dbReference>
<keyword evidence="3" id="KW-0540">Nuclease</keyword>
<dbReference type="SMART" id="SM00479">
    <property type="entry name" value="EXOIII"/>
    <property type="match status" value="1"/>
</dbReference>